<evidence type="ECO:0000256" key="1">
    <source>
        <dbReference type="SAM" id="MobiDB-lite"/>
    </source>
</evidence>
<dbReference type="InterPro" id="IPR011009">
    <property type="entry name" value="Kinase-like_dom_sf"/>
</dbReference>
<evidence type="ECO:0000313" key="2">
    <source>
        <dbReference type="EMBL" id="BDT62793.1"/>
    </source>
</evidence>
<proteinExistence type="predicted"/>
<dbReference type="SUPFAM" id="SSF56112">
    <property type="entry name" value="Protein kinase-like (PK-like)"/>
    <property type="match status" value="1"/>
</dbReference>
<feature type="region of interest" description="Disordered" evidence="1">
    <location>
        <begin position="304"/>
        <end position="326"/>
    </location>
</feature>
<organism evidence="2">
    <name type="scientific">Metapenaeus joyneri majanivirus</name>
    <dbReference type="NCBI Taxonomy" id="2984280"/>
    <lineage>
        <taxon>Viruses</taxon>
        <taxon>Viruses incertae sedis</taxon>
        <taxon>Naldaviricetes</taxon>
        <taxon>Nimaviridae</taxon>
    </lineage>
</organism>
<accession>A0A9C7F0K9</accession>
<sequence length="520" mass="60617">MDNTVDDSKELLAIYEPPNFFHGFEVNFWQAVVGDVPMDSILKKNLARRAVCSTIRNNLPKMCFIYNNYLPQMLIINDYNDDDNDFWPVGLQYPADFISALKQKEQKKFNKHLYRMLNCTPFRKMIQIFSNGRVYIKDYLSLCMDIGVDTNDITNINLKTVSFFAILEKASSQESNYVYRIKTGVYYIPKRNSILKVLQNEKHLSEFLGEIFFGLSLKDIHGIVDIDYIYPEALCFEMPFMGLSLEDILSVNEERKTREHYRFLSKALEKEINGKEKEKMINSKSSNTLKLVKNLESLIIKSAENNNSSNNRGSNDNNNNNNKGVGSVTEKITTQRIIYINEILQEHKSNFVKKLPYVIGEMINILTRLENQRLVYLDIKPSNFVINTCTSQPYLIDMGLMTIIGTAYNTPIMTIKKEDFRFYPQSPPELLNNQSCFGQSMTYGFAFLVLYIQDKLREEKNFDILTFSKNQYFNIWLTKARSLEVKQRPDVRELFPILTKCFVLSSEGKKLFEYERATIY</sequence>
<dbReference type="InterPro" id="IPR008271">
    <property type="entry name" value="Ser/Thr_kinase_AS"/>
</dbReference>
<dbReference type="PROSITE" id="PS00108">
    <property type="entry name" value="PROTEIN_KINASE_ST"/>
    <property type="match status" value="1"/>
</dbReference>
<feature type="compositionally biased region" description="Low complexity" evidence="1">
    <location>
        <begin position="305"/>
        <end position="322"/>
    </location>
</feature>
<protein>
    <submittedName>
        <fullName evidence="2">Wsv423-like protein</fullName>
    </submittedName>
</protein>
<reference evidence="2" key="1">
    <citation type="submission" date="2022-10" db="EMBL/GenBank/DDBJ databases">
        <title>Genome sequences of endogenous nimaviruses in decapod crustaceans.</title>
        <authorList>
            <person name="Kawato S."/>
            <person name="Nozaki R."/>
            <person name="Kondo H."/>
            <person name="Hirono I."/>
        </authorList>
    </citation>
    <scope>NUCLEOTIDE SEQUENCE</scope>
    <source>
        <strain evidence="2">Tokushima2020</strain>
    </source>
</reference>
<dbReference type="Gene3D" id="1.10.510.10">
    <property type="entry name" value="Transferase(Phosphotransferase) domain 1"/>
    <property type="match status" value="1"/>
</dbReference>
<dbReference type="EMBL" id="LC738878">
    <property type="protein sequence ID" value="BDT62793.1"/>
    <property type="molecule type" value="Genomic_DNA"/>
</dbReference>
<name>A0A9C7F0K9_9VIRU</name>
<dbReference type="GO" id="GO:0004672">
    <property type="term" value="F:protein kinase activity"/>
    <property type="evidence" value="ECO:0007669"/>
    <property type="project" value="InterPro"/>
</dbReference>